<keyword evidence="2" id="KW-0378">Hydrolase</keyword>
<dbReference type="PANTHER" id="PTHR14119">
    <property type="entry name" value="HYDROLASE"/>
    <property type="match status" value="1"/>
</dbReference>
<dbReference type="Gene3D" id="3.40.50.850">
    <property type="entry name" value="Isochorismatase-like"/>
    <property type="match status" value="1"/>
</dbReference>
<dbReference type="Pfam" id="PF00857">
    <property type="entry name" value="Isochorismatase"/>
    <property type="match status" value="1"/>
</dbReference>
<dbReference type="PANTHER" id="PTHR14119:SF3">
    <property type="entry name" value="ISOCHORISMATASE DOMAIN-CONTAINING PROTEIN 2"/>
    <property type="match status" value="1"/>
</dbReference>
<keyword evidence="3" id="KW-1185">Reference proteome</keyword>
<dbReference type="CDD" id="cd01012">
    <property type="entry name" value="YcaC_related"/>
    <property type="match status" value="1"/>
</dbReference>
<proteinExistence type="predicted"/>
<dbReference type="InterPro" id="IPR036380">
    <property type="entry name" value="Isochorismatase-like_sf"/>
</dbReference>
<protein>
    <submittedName>
        <fullName evidence="2">Putative hydrolase</fullName>
    </submittedName>
</protein>
<dbReference type="EMBL" id="LHUR01000042">
    <property type="protein sequence ID" value="KOA18550.1"/>
    <property type="molecule type" value="Genomic_DNA"/>
</dbReference>
<dbReference type="STRING" id="36844.SAMN04488501_10127"/>
<comment type="caution">
    <text evidence="2">The sequence shown here is derived from an EMBL/GenBank/DDBJ whole genome shotgun (WGS) entry which is preliminary data.</text>
</comment>
<evidence type="ECO:0000313" key="2">
    <source>
        <dbReference type="EMBL" id="KOA18550.1"/>
    </source>
</evidence>
<dbReference type="SUPFAM" id="SSF52499">
    <property type="entry name" value="Isochorismatase-like hydrolases"/>
    <property type="match status" value="1"/>
</dbReference>
<dbReference type="InterPro" id="IPR000868">
    <property type="entry name" value="Isochorismatase-like_dom"/>
</dbReference>
<dbReference type="GO" id="GO:0016787">
    <property type="term" value="F:hydrolase activity"/>
    <property type="evidence" value="ECO:0007669"/>
    <property type="project" value="UniProtKB-KW"/>
</dbReference>
<evidence type="ECO:0000313" key="3">
    <source>
        <dbReference type="Proteomes" id="UP000037043"/>
    </source>
</evidence>
<dbReference type="AlphaFoldDB" id="A0A0L6Z6G4"/>
<evidence type="ECO:0000259" key="1">
    <source>
        <dbReference type="Pfam" id="PF00857"/>
    </source>
</evidence>
<reference evidence="3" key="1">
    <citation type="submission" date="2015-08" db="EMBL/GenBank/DDBJ databases">
        <title>Genome sequence of the strict anaerobe Clostridium homopropionicum LuHBu1 (DSM 5847T).</title>
        <authorList>
            <person name="Poehlein A."/>
            <person name="Beck M."/>
            <person name="Schiel-Bengelsdorf B."/>
            <person name="Bengelsdorf F.R."/>
            <person name="Daniel R."/>
            <person name="Duerre P."/>
        </authorList>
    </citation>
    <scope>NUCLEOTIDE SEQUENCE [LARGE SCALE GENOMIC DNA]</scope>
    <source>
        <strain evidence="3">DSM 5847</strain>
    </source>
</reference>
<dbReference type="PATRIC" id="fig|1121318.3.peg.3450"/>
<feature type="domain" description="Isochorismatase-like" evidence="1">
    <location>
        <begin position="11"/>
        <end position="159"/>
    </location>
</feature>
<gene>
    <name evidence="2" type="ORF">CLHOM_34520</name>
</gene>
<organism evidence="2 3">
    <name type="scientific">Clostridium homopropionicum DSM 5847</name>
    <dbReference type="NCBI Taxonomy" id="1121318"/>
    <lineage>
        <taxon>Bacteria</taxon>
        <taxon>Bacillati</taxon>
        <taxon>Bacillota</taxon>
        <taxon>Clostridia</taxon>
        <taxon>Eubacteriales</taxon>
        <taxon>Clostridiaceae</taxon>
        <taxon>Clostridium</taxon>
    </lineage>
</organism>
<dbReference type="InterPro" id="IPR050993">
    <property type="entry name" value="Isochorismatase_domain"/>
</dbReference>
<dbReference type="Proteomes" id="UP000037043">
    <property type="component" value="Unassembled WGS sequence"/>
</dbReference>
<dbReference type="RefSeq" id="WP_052222885.1">
    <property type="nucleotide sequence ID" value="NZ_LHUR01000042.1"/>
</dbReference>
<sequence>MDKFTLYKEDSILLIIDMQERLFPAMKYGKEIIEKTNILAAAAKAMNMPVIVTEHYPKGLGKTVTEIANSLENAQIFEKNSFSACTDEIVAAIKEKGRKKIMVVGTETHVCVFQTVRGLIGLGYEVFLVSDAVASRSKGNYRNGLDLMKSIGAVITNTETVLFDLMKGSGSPEFKALSKLIK</sequence>
<name>A0A0L6Z6G4_9CLOT</name>
<accession>A0A0L6Z6G4</accession>